<organism evidence="4 5">
    <name type="scientific">Pieris macdunnoughi</name>
    <dbReference type="NCBI Taxonomy" id="345717"/>
    <lineage>
        <taxon>Eukaryota</taxon>
        <taxon>Metazoa</taxon>
        <taxon>Ecdysozoa</taxon>
        <taxon>Arthropoda</taxon>
        <taxon>Hexapoda</taxon>
        <taxon>Insecta</taxon>
        <taxon>Pterygota</taxon>
        <taxon>Neoptera</taxon>
        <taxon>Endopterygota</taxon>
        <taxon>Lepidoptera</taxon>
        <taxon>Glossata</taxon>
        <taxon>Ditrysia</taxon>
        <taxon>Papilionoidea</taxon>
        <taxon>Pieridae</taxon>
        <taxon>Pierinae</taxon>
        <taxon>Pieris</taxon>
    </lineage>
</organism>
<protein>
    <submittedName>
        <fullName evidence="4">Uncharacterized protein</fullName>
    </submittedName>
</protein>
<evidence type="ECO:0000256" key="1">
    <source>
        <dbReference type="SAM" id="Coils"/>
    </source>
</evidence>
<comment type="caution">
    <text evidence="4">The sequence shown here is derived from an EMBL/GenBank/DDBJ whole genome shotgun (WGS) entry which is preliminary data.</text>
</comment>
<keyword evidence="3" id="KW-0472">Membrane</keyword>
<keyword evidence="3" id="KW-0812">Transmembrane</keyword>
<proteinExistence type="predicted"/>
<keyword evidence="3" id="KW-1133">Transmembrane helix</keyword>
<name>A0A821NW06_9NEOP</name>
<gene>
    <name evidence="4" type="ORF">PMACD_LOCUS3061</name>
</gene>
<dbReference type="AlphaFoldDB" id="A0A821NW06"/>
<dbReference type="EMBL" id="CAJOBZ010000005">
    <property type="protein sequence ID" value="CAF4794200.1"/>
    <property type="molecule type" value="Genomic_DNA"/>
</dbReference>
<dbReference type="Proteomes" id="UP000663880">
    <property type="component" value="Unassembled WGS sequence"/>
</dbReference>
<sequence length="415" mass="48170">MDRDSEMLFTNKEELVNTASIHYYWDLVINKYAILFFQYIISIIYTIYTQLSLFNTAVFFFKFAPTGIFMHRYIKQINRKSQEISRQQQNEIEDIQLQIQIVNTKMSIQETEYAERIEELNKSTSRLRKGRAQVRSLIQSDDEIRHTINTGNIMEYDSEITAQCSAVDCESLLKMLKGLESDQIVECEKLKPGDSSDDLATQENSIYSTISESESTQDCTIKIVKVTNVYKVAYLKHYIKQTRLRRANRIAILKKKIDNVKKLLEDWQTSLNMVINSKLTLLSMNQQCFMTPQEAMGDGSQANYRDFSESDSDFRNSNNNDNGPDEYSLSWAHNAYLHQRSMSRCDYDDYETAISKESYEQEDLNEKYPQMMTESKLTAPGYLVALLEETPSQMAIEEIRSEASEDGDCRDLVAM</sequence>
<evidence type="ECO:0000256" key="2">
    <source>
        <dbReference type="SAM" id="MobiDB-lite"/>
    </source>
</evidence>
<evidence type="ECO:0000313" key="4">
    <source>
        <dbReference type="EMBL" id="CAF4794200.1"/>
    </source>
</evidence>
<evidence type="ECO:0000256" key="3">
    <source>
        <dbReference type="SAM" id="Phobius"/>
    </source>
</evidence>
<feature type="region of interest" description="Disordered" evidence="2">
    <location>
        <begin position="295"/>
        <end position="322"/>
    </location>
</feature>
<evidence type="ECO:0000313" key="5">
    <source>
        <dbReference type="Proteomes" id="UP000663880"/>
    </source>
</evidence>
<accession>A0A821NW06</accession>
<dbReference type="OrthoDB" id="7402155at2759"/>
<keyword evidence="5" id="KW-1185">Reference proteome</keyword>
<feature type="transmembrane region" description="Helical" evidence="3">
    <location>
        <begin position="32"/>
        <end position="48"/>
    </location>
</feature>
<feature type="coiled-coil region" evidence="1">
    <location>
        <begin position="70"/>
        <end position="105"/>
    </location>
</feature>
<reference evidence="4" key="1">
    <citation type="submission" date="2021-02" db="EMBL/GenBank/DDBJ databases">
        <authorList>
            <person name="Steward A R."/>
        </authorList>
    </citation>
    <scope>NUCLEOTIDE SEQUENCE</scope>
</reference>
<keyword evidence="1" id="KW-0175">Coiled coil</keyword>